<keyword evidence="5" id="KW-0804">Transcription</keyword>
<dbReference type="PANTHER" id="PTHR30603">
    <property type="entry name" value="RNA POLYMERASE SIGMA FACTOR RPO"/>
    <property type="match status" value="1"/>
</dbReference>
<feature type="domain" description="RNA polymerase sigma-70 region 4" evidence="9">
    <location>
        <begin position="544"/>
        <end position="597"/>
    </location>
</feature>
<evidence type="ECO:0000256" key="6">
    <source>
        <dbReference type="SAM" id="Phobius"/>
    </source>
</evidence>
<evidence type="ECO:0000313" key="11">
    <source>
        <dbReference type="Proteomes" id="UP001055439"/>
    </source>
</evidence>
<dbReference type="SUPFAM" id="SSF88946">
    <property type="entry name" value="Sigma2 domain of RNA polymerase sigma factors"/>
    <property type="match status" value="1"/>
</dbReference>
<dbReference type="Proteomes" id="UP001055439">
    <property type="component" value="Chromosome 4"/>
</dbReference>
<comment type="similarity">
    <text evidence="1">Belongs to the sigma-70 factor family.</text>
</comment>
<dbReference type="GO" id="GO:0016987">
    <property type="term" value="F:sigma factor activity"/>
    <property type="evidence" value="ECO:0007669"/>
    <property type="project" value="UniProtKB-KW"/>
</dbReference>
<dbReference type="Pfam" id="PF04545">
    <property type="entry name" value="Sigma70_r4"/>
    <property type="match status" value="1"/>
</dbReference>
<evidence type="ECO:0000256" key="3">
    <source>
        <dbReference type="ARBA" id="ARBA00023082"/>
    </source>
</evidence>
<feature type="domain" description="RNA polymerase sigma-70 region 2" evidence="8">
    <location>
        <begin position="376"/>
        <end position="445"/>
    </location>
</feature>
<dbReference type="Gene3D" id="1.20.120.1810">
    <property type="match status" value="1"/>
</dbReference>
<dbReference type="InterPro" id="IPR036388">
    <property type="entry name" value="WH-like_DNA-bd_sf"/>
</dbReference>
<dbReference type="PRINTS" id="PR00046">
    <property type="entry name" value="SIGMA70FCT"/>
</dbReference>
<dbReference type="InterPro" id="IPR000943">
    <property type="entry name" value="RNA_pol_sigma70"/>
</dbReference>
<evidence type="ECO:0000259" key="8">
    <source>
        <dbReference type="Pfam" id="PF04542"/>
    </source>
</evidence>
<keyword evidence="3" id="KW-0731">Sigma factor</keyword>
<evidence type="ECO:0000256" key="1">
    <source>
        <dbReference type="ARBA" id="ARBA00007788"/>
    </source>
</evidence>
<dbReference type="Pfam" id="PF04539">
    <property type="entry name" value="Sigma70_r3"/>
    <property type="match status" value="1"/>
</dbReference>
<feature type="domain" description="RNA polymerase sigma-70 region 3" evidence="7">
    <location>
        <begin position="457"/>
        <end position="530"/>
    </location>
</feature>
<dbReference type="Pfam" id="PF04542">
    <property type="entry name" value="Sigma70_r2"/>
    <property type="match status" value="1"/>
</dbReference>
<dbReference type="SUPFAM" id="SSF88659">
    <property type="entry name" value="Sigma3 and sigma4 domains of RNA polymerase sigma factors"/>
    <property type="match status" value="2"/>
</dbReference>
<accession>A0A9E7FJC3</accession>
<feature type="non-terminal residue" evidence="10">
    <location>
        <position position="1"/>
    </location>
</feature>
<keyword evidence="6" id="KW-0472">Membrane</keyword>
<dbReference type="InterPro" id="IPR014284">
    <property type="entry name" value="RNA_pol_sigma-70_dom"/>
</dbReference>
<dbReference type="InterPro" id="IPR007627">
    <property type="entry name" value="RNA_pol_sigma70_r2"/>
</dbReference>
<protein>
    <submittedName>
        <fullName evidence="10">Sigma-70, region 4</fullName>
    </submittedName>
</protein>
<reference evidence="10" key="1">
    <citation type="submission" date="2022-05" db="EMBL/GenBank/DDBJ databases">
        <title>The Musa troglodytarum L. genome provides insights into the mechanism of non-climacteric behaviour and enrichment of carotenoids.</title>
        <authorList>
            <person name="Wang J."/>
        </authorList>
    </citation>
    <scope>NUCLEOTIDE SEQUENCE</scope>
    <source>
        <tissue evidence="10">Leaf</tissue>
    </source>
</reference>
<dbReference type="GO" id="GO:0006352">
    <property type="term" value="P:DNA-templated transcription initiation"/>
    <property type="evidence" value="ECO:0007669"/>
    <property type="project" value="InterPro"/>
</dbReference>
<dbReference type="PANTHER" id="PTHR30603:SF13">
    <property type="entry name" value="RNA POLYMERASE SIGMA FACTOR SIGC"/>
    <property type="match status" value="1"/>
</dbReference>
<evidence type="ECO:0000256" key="2">
    <source>
        <dbReference type="ARBA" id="ARBA00023015"/>
    </source>
</evidence>
<evidence type="ECO:0000256" key="4">
    <source>
        <dbReference type="ARBA" id="ARBA00023125"/>
    </source>
</evidence>
<dbReference type="InterPro" id="IPR050239">
    <property type="entry name" value="Sigma-70_RNA_pol_init_factors"/>
</dbReference>
<sequence length="610" mass="69729">DLSERLEIGGGSGGSPKFPLDFFLHTRATTTTTGIVFLITGIFFRCSGWGFASWWSPREGFLRRSRLLLSSPIHAPLFPLYAYFIQWELERLPLQCTVLDGGKLLHASTLRANASLFGEIQNVEGISDNSPEVKLDKWSSRICLDLDKQIPMMEASSAFHANLTVKIPLEFNFLMENIDRIEDLIAGADMMNLERDILTHIGSLGALKLFHASCLSRALMRSTVVYSDFMVNKHLSDCPFELLLDNKKGSTIVHSGKKEKRKLRRARAMEKASKMSSSQIFSKGRHKLKRSLLLQKTVSRKLGHFESKNRREVIARNESEMSMGVKEIANLEKICKELEEEIGRPPSYARWAEAAGVDTRTLQWRLQFGWYCRDKLIKSTRSLVMFIAKNYRGMGIAFDDLLQAGYVGVLNGAERFDMKKGNRFSTYVQYWIRKSILALVARHSRMIQVPVRMESMINRIQKARRTHYNREGRQPQDGEIAKLTGLSLANVRLASKCSRAVGSIEQEIRDGWCTKFREIIADASVGTPDEVIEKQHSRQDILNLLQTLHPRERQVLALRYGLEDGSCKSLEEVGRLCHVTKEWIRKIEKEALSKIRNEDMSKKLSHYRQL</sequence>
<keyword evidence="6" id="KW-1133">Transmembrane helix</keyword>
<feature type="transmembrane region" description="Helical" evidence="6">
    <location>
        <begin position="34"/>
        <end position="55"/>
    </location>
</feature>
<evidence type="ECO:0000259" key="9">
    <source>
        <dbReference type="Pfam" id="PF04545"/>
    </source>
</evidence>
<proteinExistence type="inferred from homology"/>
<keyword evidence="11" id="KW-1185">Reference proteome</keyword>
<keyword evidence="2" id="KW-0805">Transcription regulation</keyword>
<keyword evidence="4" id="KW-0238">DNA-binding</keyword>
<evidence type="ECO:0000313" key="10">
    <source>
        <dbReference type="EMBL" id="URD96743.1"/>
    </source>
</evidence>
<dbReference type="AlphaFoldDB" id="A0A9E7FJC3"/>
<dbReference type="InterPro" id="IPR013324">
    <property type="entry name" value="RNA_pol_sigma_r3/r4-like"/>
</dbReference>
<organism evidence="10 11">
    <name type="scientific">Musa troglodytarum</name>
    <name type="common">fe'i banana</name>
    <dbReference type="NCBI Taxonomy" id="320322"/>
    <lineage>
        <taxon>Eukaryota</taxon>
        <taxon>Viridiplantae</taxon>
        <taxon>Streptophyta</taxon>
        <taxon>Embryophyta</taxon>
        <taxon>Tracheophyta</taxon>
        <taxon>Spermatophyta</taxon>
        <taxon>Magnoliopsida</taxon>
        <taxon>Liliopsida</taxon>
        <taxon>Zingiberales</taxon>
        <taxon>Musaceae</taxon>
        <taxon>Musa</taxon>
    </lineage>
</organism>
<dbReference type="GO" id="GO:0003677">
    <property type="term" value="F:DNA binding"/>
    <property type="evidence" value="ECO:0007669"/>
    <property type="project" value="UniProtKB-KW"/>
</dbReference>
<evidence type="ECO:0000256" key="5">
    <source>
        <dbReference type="ARBA" id="ARBA00023163"/>
    </source>
</evidence>
<gene>
    <name evidence="10" type="ORF">MUK42_32461</name>
</gene>
<keyword evidence="6" id="KW-0812">Transmembrane</keyword>
<dbReference type="Gene3D" id="1.10.10.10">
    <property type="entry name" value="Winged helix-like DNA-binding domain superfamily/Winged helix DNA-binding domain"/>
    <property type="match status" value="2"/>
</dbReference>
<dbReference type="InterPro" id="IPR007624">
    <property type="entry name" value="RNA_pol_sigma70_r3"/>
</dbReference>
<dbReference type="InterPro" id="IPR007630">
    <property type="entry name" value="RNA_pol_sigma70_r4"/>
</dbReference>
<dbReference type="CDD" id="cd06171">
    <property type="entry name" value="Sigma70_r4"/>
    <property type="match status" value="1"/>
</dbReference>
<dbReference type="EMBL" id="CP097506">
    <property type="protein sequence ID" value="URD96743.1"/>
    <property type="molecule type" value="Genomic_DNA"/>
</dbReference>
<name>A0A9E7FJC3_9LILI</name>
<dbReference type="NCBIfam" id="TIGR02937">
    <property type="entry name" value="sigma70-ECF"/>
    <property type="match status" value="1"/>
</dbReference>
<dbReference type="InterPro" id="IPR013325">
    <property type="entry name" value="RNA_pol_sigma_r2"/>
</dbReference>
<evidence type="ECO:0000259" key="7">
    <source>
        <dbReference type="Pfam" id="PF04539"/>
    </source>
</evidence>
<dbReference type="OrthoDB" id="206108at2759"/>